<feature type="region of interest" description="Disordered" evidence="5">
    <location>
        <begin position="30"/>
        <end position="53"/>
    </location>
</feature>
<evidence type="ECO:0000256" key="3">
    <source>
        <dbReference type="ARBA" id="ARBA00022448"/>
    </source>
</evidence>
<dbReference type="PROSITE" id="PS51257">
    <property type="entry name" value="PROKAR_LIPOPROTEIN"/>
    <property type="match status" value="1"/>
</dbReference>
<comment type="similarity">
    <text evidence="2">Belongs to the bacterial solute-binding protein 8 family.</text>
</comment>
<dbReference type="PANTHER" id="PTHR30532">
    <property type="entry name" value="IRON III DICITRATE-BINDING PERIPLASMIC PROTEIN"/>
    <property type="match status" value="1"/>
</dbReference>
<comment type="subcellular location">
    <subcellularLocation>
        <location evidence="1">Cell envelope</location>
    </subcellularLocation>
</comment>
<dbReference type="OrthoDB" id="63946at2"/>
<keyword evidence="3" id="KW-0813">Transport</keyword>
<proteinExistence type="inferred from homology"/>
<evidence type="ECO:0000259" key="7">
    <source>
        <dbReference type="PROSITE" id="PS50983"/>
    </source>
</evidence>
<dbReference type="GO" id="GO:0030288">
    <property type="term" value="C:outer membrane-bounded periplasmic space"/>
    <property type="evidence" value="ECO:0007669"/>
    <property type="project" value="TreeGrafter"/>
</dbReference>
<dbReference type="AlphaFoldDB" id="A0A2H1L595"/>
<dbReference type="Proteomes" id="UP000234462">
    <property type="component" value="Unassembled WGS sequence"/>
</dbReference>
<feature type="signal peptide" evidence="6">
    <location>
        <begin position="1"/>
        <end position="19"/>
    </location>
</feature>
<dbReference type="GO" id="GO:1901678">
    <property type="term" value="P:iron coordination entity transport"/>
    <property type="evidence" value="ECO:0007669"/>
    <property type="project" value="UniProtKB-ARBA"/>
</dbReference>
<reference evidence="9" key="1">
    <citation type="submission" date="2017-03" db="EMBL/GenBank/DDBJ databases">
        <authorList>
            <person name="Monnet C."/>
        </authorList>
    </citation>
    <scope>NUCLEOTIDE SEQUENCE [LARGE SCALE GENOMIC DNA]</scope>
    <source>
        <strain evidence="9">SJ5-8</strain>
    </source>
</reference>
<dbReference type="Pfam" id="PF01497">
    <property type="entry name" value="Peripla_BP_2"/>
    <property type="match status" value="1"/>
</dbReference>
<evidence type="ECO:0000256" key="4">
    <source>
        <dbReference type="ARBA" id="ARBA00022729"/>
    </source>
</evidence>
<evidence type="ECO:0000256" key="1">
    <source>
        <dbReference type="ARBA" id="ARBA00004196"/>
    </source>
</evidence>
<dbReference type="EMBL" id="FXZM01000004">
    <property type="protein sequence ID" value="SMY11553.1"/>
    <property type="molecule type" value="Genomic_DNA"/>
</dbReference>
<protein>
    <submittedName>
        <fullName evidence="8">Iron complex transport system substrate-binding protein</fullName>
    </submittedName>
</protein>
<evidence type="ECO:0000256" key="6">
    <source>
        <dbReference type="SAM" id="SignalP"/>
    </source>
</evidence>
<organism evidence="8 9">
    <name type="scientific">Brevibacterium jeotgali</name>
    <dbReference type="NCBI Taxonomy" id="1262550"/>
    <lineage>
        <taxon>Bacteria</taxon>
        <taxon>Bacillati</taxon>
        <taxon>Actinomycetota</taxon>
        <taxon>Actinomycetes</taxon>
        <taxon>Micrococcales</taxon>
        <taxon>Brevibacteriaceae</taxon>
        <taxon>Brevibacterium</taxon>
    </lineage>
</organism>
<dbReference type="PROSITE" id="PS50983">
    <property type="entry name" value="FE_B12_PBP"/>
    <property type="match status" value="1"/>
</dbReference>
<name>A0A2H1L595_9MICO</name>
<dbReference type="RefSeq" id="WP_101588495.1">
    <property type="nucleotide sequence ID" value="NZ_FXZM01000004.1"/>
</dbReference>
<evidence type="ECO:0000313" key="8">
    <source>
        <dbReference type="EMBL" id="SMY11553.1"/>
    </source>
</evidence>
<gene>
    <name evidence="8" type="ORF">BJEO58_01138</name>
</gene>
<evidence type="ECO:0000256" key="2">
    <source>
        <dbReference type="ARBA" id="ARBA00008814"/>
    </source>
</evidence>
<dbReference type="InterPro" id="IPR051313">
    <property type="entry name" value="Bact_iron-sidero_bind"/>
</dbReference>
<feature type="chain" id="PRO_5039421979" evidence="6">
    <location>
        <begin position="20"/>
        <end position="333"/>
    </location>
</feature>
<feature type="domain" description="Fe/B12 periplasmic-binding" evidence="7">
    <location>
        <begin position="62"/>
        <end position="333"/>
    </location>
</feature>
<keyword evidence="9" id="KW-1185">Reference proteome</keyword>
<sequence length="333" mass="35459">MHRRNVRLTAVIASTAALALGLSACGSGETSGASAEAASGESETTTIEANGGSVDVPYPAQSVVALDNRTFKLLDDWGVELSGGAVSLMRADVSYKENGDILDIGNHREPNLENIVASEPDLIISGQRFSQYNEDIAELADAPLIDLEPREGEDFGGELKRQVTTLGEVFDKQDEAQALVDDYDAAVERVEAAYDSDETVMSVITSGGDINYAAPTAGRTLGPVYDSLGLTPSLEVDDASTGHQGDDISVEAIADSNPDWIFVMDRDAGVSANTDEEYTPAQDLIADSAALQNVTAVEEENIVYMPEFTYLDESLQTYTEFYASVADAMETGN</sequence>
<dbReference type="SUPFAM" id="SSF53807">
    <property type="entry name" value="Helical backbone' metal receptor"/>
    <property type="match status" value="1"/>
</dbReference>
<dbReference type="Gene3D" id="3.40.50.1980">
    <property type="entry name" value="Nitrogenase molybdenum iron protein domain"/>
    <property type="match status" value="2"/>
</dbReference>
<evidence type="ECO:0000256" key="5">
    <source>
        <dbReference type="SAM" id="MobiDB-lite"/>
    </source>
</evidence>
<accession>A0A2H1L595</accession>
<dbReference type="PANTHER" id="PTHR30532:SF28">
    <property type="entry name" value="PETROBACTIN-BINDING PROTEIN YCLQ"/>
    <property type="match status" value="1"/>
</dbReference>
<keyword evidence="4 6" id="KW-0732">Signal</keyword>
<evidence type="ECO:0000313" key="9">
    <source>
        <dbReference type="Proteomes" id="UP000234462"/>
    </source>
</evidence>
<dbReference type="InterPro" id="IPR002491">
    <property type="entry name" value="ABC_transptr_periplasmic_BD"/>
</dbReference>
<feature type="compositionally biased region" description="Low complexity" evidence="5">
    <location>
        <begin position="30"/>
        <end position="46"/>
    </location>
</feature>